<organism evidence="2 3">
    <name type="scientific">Citricoccus parietis</name>
    <dbReference type="NCBI Taxonomy" id="592307"/>
    <lineage>
        <taxon>Bacteria</taxon>
        <taxon>Bacillati</taxon>
        <taxon>Actinomycetota</taxon>
        <taxon>Actinomycetes</taxon>
        <taxon>Micrococcales</taxon>
        <taxon>Micrococcaceae</taxon>
        <taxon>Citricoccus</taxon>
    </lineage>
</organism>
<feature type="region of interest" description="Disordered" evidence="1">
    <location>
        <begin position="1"/>
        <end position="45"/>
    </location>
</feature>
<evidence type="ECO:0000256" key="1">
    <source>
        <dbReference type="SAM" id="MobiDB-lite"/>
    </source>
</evidence>
<keyword evidence="3" id="KW-1185">Reference proteome</keyword>
<protein>
    <submittedName>
        <fullName evidence="2">Uncharacterized protein</fullName>
    </submittedName>
</protein>
<evidence type="ECO:0000313" key="2">
    <source>
        <dbReference type="EMBL" id="MFB9072113.1"/>
    </source>
</evidence>
<name>A0ABV5FZK8_9MICC</name>
<feature type="compositionally biased region" description="Pro residues" evidence="1">
    <location>
        <begin position="36"/>
        <end position="45"/>
    </location>
</feature>
<proteinExistence type="predicted"/>
<reference evidence="2 3" key="1">
    <citation type="submission" date="2024-09" db="EMBL/GenBank/DDBJ databases">
        <authorList>
            <person name="Sun Q."/>
            <person name="Mori K."/>
        </authorList>
    </citation>
    <scope>NUCLEOTIDE SEQUENCE [LARGE SCALE GENOMIC DNA]</scope>
    <source>
        <strain evidence="2 3">CCM 7609</strain>
    </source>
</reference>
<evidence type="ECO:0000313" key="3">
    <source>
        <dbReference type="Proteomes" id="UP001589575"/>
    </source>
</evidence>
<dbReference type="Proteomes" id="UP001589575">
    <property type="component" value="Unassembled WGS sequence"/>
</dbReference>
<feature type="compositionally biased region" description="Polar residues" evidence="1">
    <location>
        <begin position="13"/>
        <end position="26"/>
    </location>
</feature>
<sequence length="45" mass="4848">MTATWPTWAGSAPRSSRIWTRSTGSSGIRHWRTTSPGPPDGPQPA</sequence>
<dbReference type="EMBL" id="JBHMFI010000001">
    <property type="protein sequence ID" value="MFB9072113.1"/>
    <property type="molecule type" value="Genomic_DNA"/>
</dbReference>
<gene>
    <name evidence="2" type="ORF">ACFFX0_13225</name>
</gene>
<comment type="caution">
    <text evidence="2">The sequence shown here is derived from an EMBL/GenBank/DDBJ whole genome shotgun (WGS) entry which is preliminary data.</text>
</comment>
<accession>A0ABV5FZK8</accession>